<evidence type="ECO:0000256" key="1">
    <source>
        <dbReference type="SAM" id="MobiDB-lite"/>
    </source>
</evidence>
<feature type="compositionally biased region" description="Polar residues" evidence="1">
    <location>
        <begin position="10"/>
        <end position="20"/>
    </location>
</feature>
<reference evidence="2 3" key="1">
    <citation type="submission" date="2018-02" db="EMBL/GenBank/DDBJ databases">
        <title>Draft genome of wild Prunus yedoensis var. nudiflora.</title>
        <authorList>
            <person name="Baek S."/>
            <person name="Kim J.-H."/>
            <person name="Choi K."/>
            <person name="Kim G.-B."/>
            <person name="Cho A."/>
            <person name="Jang H."/>
            <person name="Shin C.-H."/>
            <person name="Yu H.-J."/>
            <person name="Mun J.-H."/>
        </authorList>
    </citation>
    <scope>NUCLEOTIDE SEQUENCE [LARGE SCALE GENOMIC DNA]</scope>
    <source>
        <strain evidence="3">cv. Jeju island</strain>
        <tissue evidence="2">Leaf</tissue>
    </source>
</reference>
<comment type="caution">
    <text evidence="2">The sequence shown here is derived from an EMBL/GenBank/DDBJ whole genome shotgun (WGS) entry which is preliminary data.</text>
</comment>
<keyword evidence="3" id="KW-1185">Reference proteome</keyword>
<dbReference type="AlphaFoldDB" id="A0A314Z2W2"/>
<evidence type="ECO:0000313" key="3">
    <source>
        <dbReference type="Proteomes" id="UP000250321"/>
    </source>
</evidence>
<sequence>MKRSPYQIGGVQTASNGSTFRNDREDDNVVEQMYQAADQMGEDMPIGLGGSFEYQGVGGAERGEVGTTDQGGGDIIE</sequence>
<organism evidence="2 3">
    <name type="scientific">Prunus yedoensis var. nudiflora</name>
    <dbReference type="NCBI Taxonomy" id="2094558"/>
    <lineage>
        <taxon>Eukaryota</taxon>
        <taxon>Viridiplantae</taxon>
        <taxon>Streptophyta</taxon>
        <taxon>Embryophyta</taxon>
        <taxon>Tracheophyta</taxon>
        <taxon>Spermatophyta</taxon>
        <taxon>Magnoliopsida</taxon>
        <taxon>eudicotyledons</taxon>
        <taxon>Gunneridae</taxon>
        <taxon>Pentapetalae</taxon>
        <taxon>rosids</taxon>
        <taxon>fabids</taxon>
        <taxon>Rosales</taxon>
        <taxon>Rosaceae</taxon>
        <taxon>Amygdaloideae</taxon>
        <taxon>Amygdaleae</taxon>
        <taxon>Prunus</taxon>
    </lineage>
</organism>
<evidence type="ECO:0000313" key="2">
    <source>
        <dbReference type="EMBL" id="PQQ11221.1"/>
    </source>
</evidence>
<proteinExistence type="predicted"/>
<accession>A0A314Z2W2</accession>
<protein>
    <submittedName>
        <fullName evidence="2">Uncharacterized protein</fullName>
    </submittedName>
</protein>
<name>A0A314Z2W2_PRUYE</name>
<feature type="region of interest" description="Disordered" evidence="1">
    <location>
        <begin position="42"/>
        <end position="77"/>
    </location>
</feature>
<gene>
    <name evidence="2" type="ORF">Pyn_18892</name>
</gene>
<dbReference type="Proteomes" id="UP000250321">
    <property type="component" value="Unassembled WGS sequence"/>
</dbReference>
<dbReference type="EMBL" id="PJQY01000407">
    <property type="protein sequence ID" value="PQQ11221.1"/>
    <property type="molecule type" value="Genomic_DNA"/>
</dbReference>
<feature type="region of interest" description="Disordered" evidence="1">
    <location>
        <begin position="1"/>
        <end position="25"/>
    </location>
</feature>